<accession>A0ABS8T9E0</accession>
<dbReference type="InterPro" id="IPR016159">
    <property type="entry name" value="Cullin_repeat-like_dom_sf"/>
</dbReference>
<dbReference type="InterPro" id="IPR045093">
    <property type="entry name" value="Cullin"/>
</dbReference>
<evidence type="ECO:0000313" key="6">
    <source>
        <dbReference type="EMBL" id="MCD7468037.1"/>
    </source>
</evidence>
<dbReference type="Gene3D" id="4.10.1030.10">
    <property type="entry name" value="Ring Box Chain A, domain 5"/>
    <property type="match status" value="1"/>
</dbReference>
<dbReference type="Gene3D" id="1.10.10.10">
    <property type="entry name" value="Winged helix-like DNA-binding domain superfamily/Winged helix DNA-binding domain"/>
    <property type="match status" value="2"/>
</dbReference>
<dbReference type="InterPro" id="IPR001373">
    <property type="entry name" value="Cullin_N"/>
</dbReference>
<protein>
    <submittedName>
        <fullName evidence="6">Cullin-1</fullName>
    </submittedName>
</protein>
<dbReference type="SMART" id="SM00884">
    <property type="entry name" value="Cullin_Nedd8"/>
    <property type="match status" value="1"/>
</dbReference>
<sequence length="440" mass="51207">MGRWSSYENDFEDAMLKDTAAYKVLKASNWDWKILVQIICWKAEDMLKKEDRSHYLHSSSETKLLETVSSVGVLESPLFGVGYLTVEDLSRMYRLFHRIPKGLEPVANMFKQAEDSASVKVKHVVLHLIIWFLAPFLILVFSVSRTIGEKVSFLHSISDRPFAEFYRKKLSRRLLFDKSANDDHERLISTKLKQQCQFTTGFWPSYKSSDLSLPREMVKCVEVFKEFYQTKTKHKKLTWIIHWGTCNINGKFESKLLELIVGTYQAAVTLFNASDRLSYSDIKSQLNLADDDLIRLLQSLSCAKPIQIPLPPVDERKKVVEDVDKDRRYAIDACIVRIMKRAGKVLPHQQLVLECVINCRMFKVCHLYHWDFRQATPFSLISKQSKRGLKIHYFPDYSERDKENPNLSKYFGLRQQADTMVILLPYLGNYIEVRTAGFDC</sequence>
<keyword evidence="4" id="KW-0812">Transmembrane</keyword>
<reference evidence="6 7" key="1">
    <citation type="journal article" date="2021" name="BMC Genomics">
        <title>Datura genome reveals duplications of psychoactive alkaloid biosynthetic genes and high mutation rate following tissue culture.</title>
        <authorList>
            <person name="Rajewski A."/>
            <person name="Carter-House D."/>
            <person name="Stajich J."/>
            <person name="Litt A."/>
        </authorList>
    </citation>
    <scope>NUCLEOTIDE SEQUENCE [LARGE SCALE GENOMIC DNA]</scope>
    <source>
        <strain evidence="6">AR-01</strain>
    </source>
</reference>
<dbReference type="InterPro" id="IPR036388">
    <property type="entry name" value="WH-like_DNA-bd_sf"/>
</dbReference>
<comment type="caution">
    <text evidence="6">The sequence shown here is derived from an EMBL/GenBank/DDBJ whole genome shotgun (WGS) entry which is preliminary data.</text>
</comment>
<dbReference type="SUPFAM" id="SSF46785">
    <property type="entry name" value="Winged helix' DNA-binding domain"/>
    <property type="match status" value="1"/>
</dbReference>
<proteinExistence type="inferred from homology"/>
<evidence type="ECO:0000256" key="4">
    <source>
        <dbReference type="SAM" id="Phobius"/>
    </source>
</evidence>
<dbReference type="InterPro" id="IPR036390">
    <property type="entry name" value="WH_DNA-bd_sf"/>
</dbReference>
<evidence type="ECO:0000259" key="5">
    <source>
        <dbReference type="PROSITE" id="PS50069"/>
    </source>
</evidence>
<dbReference type="InterPro" id="IPR019559">
    <property type="entry name" value="Cullin_neddylation_domain"/>
</dbReference>
<dbReference type="InterPro" id="IPR016158">
    <property type="entry name" value="Cullin_homology"/>
</dbReference>
<dbReference type="SUPFAM" id="SSF75632">
    <property type="entry name" value="Cullin homology domain"/>
    <property type="match status" value="1"/>
</dbReference>
<dbReference type="InterPro" id="IPR059120">
    <property type="entry name" value="Cullin-like_AB"/>
</dbReference>
<feature type="domain" description="Cullin family profile" evidence="5">
    <location>
        <begin position="198"/>
        <end position="301"/>
    </location>
</feature>
<dbReference type="Gene3D" id="1.20.1310.10">
    <property type="entry name" value="Cullin Repeats"/>
    <property type="match status" value="2"/>
</dbReference>
<dbReference type="Pfam" id="PF00888">
    <property type="entry name" value="Cullin"/>
    <property type="match status" value="2"/>
</dbReference>
<keyword evidence="4" id="KW-1133">Transmembrane helix</keyword>
<evidence type="ECO:0000313" key="7">
    <source>
        <dbReference type="Proteomes" id="UP000823775"/>
    </source>
</evidence>
<keyword evidence="7" id="KW-1185">Reference proteome</keyword>
<feature type="domain" description="Cullin family profile" evidence="5">
    <location>
        <begin position="162"/>
        <end position="196"/>
    </location>
</feature>
<comment type="similarity">
    <text evidence="1 2 3">Belongs to the cullin family.</text>
</comment>
<dbReference type="SUPFAM" id="SSF74788">
    <property type="entry name" value="Cullin repeat-like"/>
    <property type="match status" value="1"/>
</dbReference>
<dbReference type="SMART" id="SM00182">
    <property type="entry name" value="CULLIN"/>
    <property type="match status" value="1"/>
</dbReference>
<dbReference type="Gene3D" id="6.10.280.240">
    <property type="match status" value="1"/>
</dbReference>
<dbReference type="Proteomes" id="UP000823775">
    <property type="component" value="Unassembled WGS sequence"/>
</dbReference>
<dbReference type="EMBL" id="JACEIK010001293">
    <property type="protein sequence ID" value="MCD7468037.1"/>
    <property type="molecule type" value="Genomic_DNA"/>
</dbReference>
<dbReference type="InterPro" id="IPR036317">
    <property type="entry name" value="Cullin_homology_sf"/>
</dbReference>
<dbReference type="PANTHER" id="PTHR11932">
    <property type="entry name" value="CULLIN"/>
    <property type="match status" value="1"/>
</dbReference>
<organism evidence="6 7">
    <name type="scientific">Datura stramonium</name>
    <name type="common">Jimsonweed</name>
    <name type="synonym">Common thornapple</name>
    <dbReference type="NCBI Taxonomy" id="4076"/>
    <lineage>
        <taxon>Eukaryota</taxon>
        <taxon>Viridiplantae</taxon>
        <taxon>Streptophyta</taxon>
        <taxon>Embryophyta</taxon>
        <taxon>Tracheophyta</taxon>
        <taxon>Spermatophyta</taxon>
        <taxon>Magnoliopsida</taxon>
        <taxon>eudicotyledons</taxon>
        <taxon>Gunneridae</taxon>
        <taxon>Pentapetalae</taxon>
        <taxon>asterids</taxon>
        <taxon>lamiids</taxon>
        <taxon>Solanales</taxon>
        <taxon>Solanaceae</taxon>
        <taxon>Solanoideae</taxon>
        <taxon>Datureae</taxon>
        <taxon>Datura</taxon>
    </lineage>
</organism>
<evidence type="ECO:0000256" key="2">
    <source>
        <dbReference type="PROSITE-ProRule" id="PRU00330"/>
    </source>
</evidence>
<gene>
    <name evidence="6" type="primary">CUL1_2</name>
    <name evidence="6" type="ORF">HAX54_005824</name>
</gene>
<dbReference type="PROSITE" id="PS50069">
    <property type="entry name" value="CULLIN_2"/>
    <property type="match status" value="2"/>
</dbReference>
<evidence type="ECO:0000256" key="3">
    <source>
        <dbReference type="RuleBase" id="RU003829"/>
    </source>
</evidence>
<dbReference type="Pfam" id="PF26557">
    <property type="entry name" value="Cullin_AB"/>
    <property type="match status" value="1"/>
</dbReference>
<name>A0ABS8T9E0_DATST</name>
<feature type="transmembrane region" description="Helical" evidence="4">
    <location>
        <begin position="124"/>
        <end position="143"/>
    </location>
</feature>
<evidence type="ECO:0000256" key="1">
    <source>
        <dbReference type="ARBA" id="ARBA00006019"/>
    </source>
</evidence>
<keyword evidence="4" id="KW-0472">Membrane</keyword>